<accession>A0A0R1LNB0</accession>
<keyword evidence="12" id="KW-0560">Oxidoreductase</keyword>
<dbReference type="InterPro" id="IPR012135">
    <property type="entry name" value="Dihydroorotate_DH_1_2"/>
</dbReference>
<evidence type="ECO:0000256" key="10">
    <source>
        <dbReference type="ARBA" id="ARBA00022643"/>
    </source>
</evidence>
<comment type="subunit">
    <text evidence="6">Homodimer.</text>
</comment>
<evidence type="ECO:0000256" key="1">
    <source>
        <dbReference type="ARBA" id="ARBA00001694"/>
    </source>
</evidence>
<comment type="caution">
    <text evidence="14">The sequence shown here is derived from an EMBL/GenBank/DDBJ whole genome shotgun (WGS) entry which is preliminary data.</text>
</comment>
<proteinExistence type="inferred from homology"/>
<dbReference type="GO" id="GO:0005737">
    <property type="term" value="C:cytoplasm"/>
    <property type="evidence" value="ECO:0007669"/>
    <property type="project" value="UniProtKB-SubCell"/>
</dbReference>
<comment type="subcellular location">
    <subcellularLocation>
        <location evidence="3">Cytoplasm</location>
    </subcellularLocation>
</comment>
<evidence type="ECO:0000256" key="7">
    <source>
        <dbReference type="ARBA" id="ARBA00011911"/>
    </source>
</evidence>
<dbReference type="InterPro" id="IPR005720">
    <property type="entry name" value="Dihydroorotate_DH_cat"/>
</dbReference>
<comment type="cofactor">
    <cofactor evidence="2">
        <name>FMN</name>
        <dbReference type="ChEBI" id="CHEBI:58210"/>
    </cofactor>
</comment>
<dbReference type="Gene3D" id="3.20.20.70">
    <property type="entry name" value="Aldolase class I"/>
    <property type="match status" value="1"/>
</dbReference>
<evidence type="ECO:0000256" key="8">
    <source>
        <dbReference type="ARBA" id="ARBA00022490"/>
    </source>
</evidence>
<dbReference type="Gene3D" id="2.30.26.10">
    <property type="entry name" value="Dihydroorotate Dehydrogenase A, chain A, domain 2"/>
    <property type="match status" value="1"/>
</dbReference>
<dbReference type="Proteomes" id="UP000051160">
    <property type="component" value="Unassembled WGS sequence"/>
</dbReference>
<keyword evidence="10" id="KW-0288">FMN</keyword>
<dbReference type="RefSeq" id="WP_054700840.1">
    <property type="nucleotide sequence ID" value="NZ_AZEE01000030.1"/>
</dbReference>
<dbReference type="PIRSF" id="PIRSF000164">
    <property type="entry name" value="DHO_oxidase"/>
    <property type="match status" value="1"/>
</dbReference>
<dbReference type="Pfam" id="PF01180">
    <property type="entry name" value="DHO_dh"/>
    <property type="match status" value="1"/>
</dbReference>
<dbReference type="InterPro" id="IPR023359">
    <property type="entry name" value="Dihydro_DH_chainA_dom2"/>
</dbReference>
<reference evidence="14 15" key="1">
    <citation type="journal article" date="2015" name="Genome Announc.">
        <title>Expanding the biotechnology potential of lactobacilli through comparative genomics of 213 strains and associated genera.</title>
        <authorList>
            <person name="Sun Z."/>
            <person name="Harris H.M."/>
            <person name="McCann A."/>
            <person name="Guo C."/>
            <person name="Argimon S."/>
            <person name="Zhang W."/>
            <person name="Yang X."/>
            <person name="Jeffery I.B."/>
            <person name="Cooney J.C."/>
            <person name="Kagawa T.F."/>
            <person name="Liu W."/>
            <person name="Song Y."/>
            <person name="Salvetti E."/>
            <person name="Wrobel A."/>
            <person name="Rasinkangas P."/>
            <person name="Parkhill J."/>
            <person name="Rea M.C."/>
            <person name="O'Sullivan O."/>
            <person name="Ritari J."/>
            <person name="Douillard F.P."/>
            <person name="Paul Ross R."/>
            <person name="Yang R."/>
            <person name="Briner A.E."/>
            <person name="Felis G.E."/>
            <person name="de Vos W.M."/>
            <person name="Barrangou R."/>
            <person name="Klaenhammer T.R."/>
            <person name="Caufield P.W."/>
            <person name="Cui Y."/>
            <person name="Zhang H."/>
            <person name="O'Toole P.W."/>
        </authorList>
    </citation>
    <scope>NUCLEOTIDE SEQUENCE [LARGE SCALE GENOMIC DNA]</scope>
    <source>
        <strain evidence="14 15">DSM 19909</strain>
    </source>
</reference>
<name>A0A0R1LNB0_9LACO</name>
<evidence type="ECO:0000256" key="4">
    <source>
        <dbReference type="ARBA" id="ARBA00004725"/>
    </source>
</evidence>
<dbReference type="InterPro" id="IPR033886">
    <property type="entry name" value="DHOD_1A"/>
</dbReference>
<dbReference type="InterPro" id="IPR050074">
    <property type="entry name" value="DHO_dehydrogenase"/>
</dbReference>
<keyword evidence="11" id="KW-0665">Pyrimidine biosynthesis</keyword>
<keyword evidence="15" id="KW-1185">Reference proteome</keyword>
<dbReference type="PANTHER" id="PTHR48109:SF1">
    <property type="entry name" value="DIHYDROOROTATE DEHYDROGENASE (FUMARATE)"/>
    <property type="match status" value="1"/>
</dbReference>
<dbReference type="AlphaFoldDB" id="A0A0R1LNB0"/>
<feature type="domain" description="Dihydroorotate dehydrogenase catalytic" evidence="13">
    <location>
        <begin position="4"/>
        <end position="294"/>
    </location>
</feature>
<protein>
    <recommendedName>
        <fullName evidence="7">dihydroorotate oxidase (fumarate)</fullName>
        <ecNumber evidence="7">1.3.98.1</ecNumber>
    </recommendedName>
</protein>
<dbReference type="GO" id="GO:0006207">
    <property type="term" value="P:'de novo' pyrimidine nucleobase biosynthetic process"/>
    <property type="evidence" value="ECO:0007669"/>
    <property type="project" value="InterPro"/>
</dbReference>
<dbReference type="STRING" id="1423776.FD04_GL001932"/>
<evidence type="ECO:0000256" key="2">
    <source>
        <dbReference type="ARBA" id="ARBA00001917"/>
    </source>
</evidence>
<dbReference type="GO" id="GO:0044205">
    <property type="term" value="P:'de novo' UMP biosynthetic process"/>
    <property type="evidence" value="ECO:0007669"/>
    <property type="project" value="UniProtKB-UniPathway"/>
</dbReference>
<comment type="pathway">
    <text evidence="4">Pyrimidine metabolism; UMP biosynthesis via de novo pathway.</text>
</comment>
<dbReference type="UniPathway" id="UPA00070"/>
<dbReference type="OrthoDB" id="9794954at2"/>
<evidence type="ECO:0000259" key="13">
    <source>
        <dbReference type="Pfam" id="PF01180"/>
    </source>
</evidence>
<evidence type="ECO:0000256" key="3">
    <source>
        <dbReference type="ARBA" id="ARBA00004496"/>
    </source>
</evidence>
<comment type="similarity">
    <text evidence="5">Belongs to the dihydroorotate dehydrogenase family. Type 1 subfamily.</text>
</comment>
<dbReference type="NCBIfam" id="NF002702">
    <property type="entry name" value="PRK02506.1"/>
    <property type="match status" value="1"/>
</dbReference>
<keyword evidence="8" id="KW-0963">Cytoplasm</keyword>
<dbReference type="InterPro" id="IPR013785">
    <property type="entry name" value="Aldolase_TIM"/>
</dbReference>
<dbReference type="EMBL" id="AZEE01000030">
    <property type="protein sequence ID" value="KRK97072.1"/>
    <property type="molecule type" value="Genomic_DNA"/>
</dbReference>
<dbReference type="PANTHER" id="PTHR48109">
    <property type="entry name" value="DIHYDROOROTATE DEHYDROGENASE (QUINONE), MITOCHONDRIAL-RELATED"/>
    <property type="match status" value="1"/>
</dbReference>
<dbReference type="InterPro" id="IPR001295">
    <property type="entry name" value="Dihydroorotate_DH_CS"/>
</dbReference>
<evidence type="ECO:0000256" key="9">
    <source>
        <dbReference type="ARBA" id="ARBA00022630"/>
    </source>
</evidence>
<gene>
    <name evidence="14" type="ORF">FD04_GL001932</name>
</gene>
<comment type="catalytic activity">
    <reaction evidence="1">
        <text>(S)-dihydroorotate + fumarate = orotate + succinate</text>
        <dbReference type="Rhea" id="RHEA:30059"/>
        <dbReference type="ChEBI" id="CHEBI:29806"/>
        <dbReference type="ChEBI" id="CHEBI:30031"/>
        <dbReference type="ChEBI" id="CHEBI:30839"/>
        <dbReference type="ChEBI" id="CHEBI:30864"/>
        <dbReference type="EC" id="1.3.98.1"/>
    </reaction>
</comment>
<dbReference type="PROSITE" id="PS00912">
    <property type="entry name" value="DHODEHASE_2"/>
    <property type="match status" value="1"/>
</dbReference>
<evidence type="ECO:0000256" key="12">
    <source>
        <dbReference type="ARBA" id="ARBA00023002"/>
    </source>
</evidence>
<dbReference type="PATRIC" id="fig|1423776.4.peg.1958"/>
<evidence type="ECO:0000256" key="5">
    <source>
        <dbReference type="ARBA" id="ARBA00008008"/>
    </source>
</evidence>
<dbReference type="GO" id="GO:1990663">
    <property type="term" value="F:dihydroorotate dehydrogenase (fumarate) activity"/>
    <property type="evidence" value="ECO:0007669"/>
    <property type="project" value="UniProtKB-EC"/>
</dbReference>
<dbReference type="SUPFAM" id="SSF51395">
    <property type="entry name" value="FMN-linked oxidoreductases"/>
    <property type="match status" value="1"/>
</dbReference>
<evidence type="ECO:0000256" key="6">
    <source>
        <dbReference type="ARBA" id="ARBA00011738"/>
    </source>
</evidence>
<sequence>MTTLTTTIGGRTFENCMMNAAGVRCQSDEDLTTIINSNAGAYVTKSATPQQRAGNPSPRMKTLPKGCINSMGLPNNGLDYYLNFVIADQQQRPDATNFLSIAGTSLADNLSMLHQIQDSAYEGFVELNLSCPNVPGHPQTGYDFEQVDTTLNQIFDFYTKPLGVKLPPYFDLVHFDQIAEVLNKYPLTFVTTINSIGNALVIDPQTERVAIKPKGGFGGIGGASVKPTALANVRGLALRLNPSIAIVGVGGILSGEDVFEHILCGASMVQIGTQFGYEGVNLFDRLSKELDDIMALKGYHSIEDFRGKLKTFDD</sequence>
<keyword evidence="9" id="KW-0285">Flavoprotein</keyword>
<dbReference type="EC" id="1.3.98.1" evidence="7"/>
<dbReference type="CDD" id="cd04741">
    <property type="entry name" value="DHOD_1A_like"/>
    <property type="match status" value="1"/>
</dbReference>
<organism evidence="14 15">
    <name type="scientific">Secundilactobacillus odoratitofui DSM 19909 = JCM 15043</name>
    <dbReference type="NCBI Taxonomy" id="1423776"/>
    <lineage>
        <taxon>Bacteria</taxon>
        <taxon>Bacillati</taxon>
        <taxon>Bacillota</taxon>
        <taxon>Bacilli</taxon>
        <taxon>Lactobacillales</taxon>
        <taxon>Lactobacillaceae</taxon>
        <taxon>Secundilactobacillus</taxon>
    </lineage>
</organism>
<evidence type="ECO:0000256" key="11">
    <source>
        <dbReference type="ARBA" id="ARBA00022975"/>
    </source>
</evidence>
<evidence type="ECO:0000313" key="15">
    <source>
        <dbReference type="Proteomes" id="UP000051160"/>
    </source>
</evidence>
<evidence type="ECO:0000313" key="14">
    <source>
        <dbReference type="EMBL" id="KRK97072.1"/>
    </source>
</evidence>
<dbReference type="PROSITE" id="PS00911">
    <property type="entry name" value="DHODEHASE_1"/>
    <property type="match status" value="1"/>
</dbReference>
<dbReference type="FunFam" id="3.20.20.70:FF:000027">
    <property type="entry name" value="Dihydropyrimidine dehydrogenase [NADP(+)]"/>
    <property type="match status" value="1"/>
</dbReference>